<accession>A0ABD2M8I8</accession>
<reference evidence="2 3" key="1">
    <citation type="submission" date="2024-10" db="EMBL/GenBank/DDBJ databases">
        <authorList>
            <person name="Kim D."/>
        </authorList>
    </citation>
    <scope>NUCLEOTIDE SEQUENCE [LARGE SCALE GENOMIC DNA]</scope>
    <source>
        <strain evidence="2">BH-2024</strain>
    </source>
</reference>
<dbReference type="Gene3D" id="3.90.70.80">
    <property type="match status" value="1"/>
</dbReference>
<evidence type="ECO:0000259" key="1">
    <source>
        <dbReference type="PROSITE" id="PS50802"/>
    </source>
</evidence>
<sequence length="255" mass="29941">METKKNWDTKENWKFNRKNLALASADNEQNPQNLQNPLHFLFNPPTEIDRREFCAEWHYVYEQGTNFGAEFDFPSEEFGPGEVVPIESDGNCGFRSLSWILTGTEANHGQIRADIMEFLNSELINSDNDPAKSNWWEMFFTTKEEARQYAEMKRTAAENVGQQAKWFNEVDAFTASKLYGINVIICKKEKEDNNYTWQYYSPLMRPDNLDAPQERTRMTAFIYNSPAHFEVILEPKERKTFGNQTLNMRRKFVIL</sequence>
<feature type="domain" description="OTU" evidence="1">
    <location>
        <begin position="81"/>
        <end position="235"/>
    </location>
</feature>
<dbReference type="Proteomes" id="UP001620626">
    <property type="component" value="Unassembled WGS sequence"/>
</dbReference>
<proteinExistence type="predicted"/>
<keyword evidence="3" id="KW-1185">Reference proteome</keyword>
<evidence type="ECO:0000313" key="3">
    <source>
        <dbReference type="Proteomes" id="UP001620626"/>
    </source>
</evidence>
<comment type="caution">
    <text evidence="2">The sequence shown here is derived from an EMBL/GenBank/DDBJ whole genome shotgun (WGS) entry which is preliminary data.</text>
</comment>
<name>A0ABD2M8I8_9BILA</name>
<dbReference type="AlphaFoldDB" id="A0ABD2M8I8"/>
<organism evidence="2 3">
    <name type="scientific">Heterodera trifolii</name>
    <dbReference type="NCBI Taxonomy" id="157864"/>
    <lineage>
        <taxon>Eukaryota</taxon>
        <taxon>Metazoa</taxon>
        <taxon>Ecdysozoa</taxon>
        <taxon>Nematoda</taxon>
        <taxon>Chromadorea</taxon>
        <taxon>Rhabditida</taxon>
        <taxon>Tylenchina</taxon>
        <taxon>Tylenchomorpha</taxon>
        <taxon>Tylenchoidea</taxon>
        <taxon>Heteroderidae</taxon>
        <taxon>Heteroderinae</taxon>
        <taxon>Heterodera</taxon>
    </lineage>
</organism>
<dbReference type="InterPro" id="IPR003323">
    <property type="entry name" value="OTU_dom"/>
</dbReference>
<dbReference type="EMBL" id="JBICBT010000114">
    <property type="protein sequence ID" value="KAL3123070.1"/>
    <property type="molecule type" value="Genomic_DNA"/>
</dbReference>
<protein>
    <recommendedName>
        <fullName evidence="1">OTU domain-containing protein</fullName>
    </recommendedName>
</protein>
<gene>
    <name evidence="2" type="ORF">niasHT_001270</name>
</gene>
<evidence type="ECO:0000313" key="2">
    <source>
        <dbReference type="EMBL" id="KAL3123070.1"/>
    </source>
</evidence>
<dbReference type="PROSITE" id="PS50802">
    <property type="entry name" value="OTU"/>
    <property type="match status" value="1"/>
</dbReference>